<evidence type="ECO:0000313" key="3">
    <source>
        <dbReference type="Proteomes" id="UP001054252"/>
    </source>
</evidence>
<comment type="caution">
    <text evidence="2">The sequence shown here is derived from an EMBL/GenBank/DDBJ whole genome shotgun (WGS) entry which is preliminary data.</text>
</comment>
<name>A0AAV5K4T2_9ROSI</name>
<accession>A0AAV5K4T2</accession>
<dbReference type="GO" id="GO:0006952">
    <property type="term" value="P:defense response"/>
    <property type="evidence" value="ECO:0007669"/>
    <property type="project" value="InterPro"/>
</dbReference>
<dbReference type="Gene3D" id="2.60.40.150">
    <property type="entry name" value="C2 domain"/>
    <property type="match status" value="1"/>
</dbReference>
<dbReference type="AlphaFoldDB" id="A0AAV5K4T2"/>
<dbReference type="EMBL" id="BPVZ01000050">
    <property type="protein sequence ID" value="GKV18543.1"/>
    <property type="molecule type" value="Genomic_DNA"/>
</dbReference>
<dbReference type="SUPFAM" id="SSF49562">
    <property type="entry name" value="C2 domain (Calcium/lipid-binding domain, CaLB)"/>
    <property type="match status" value="1"/>
</dbReference>
<evidence type="ECO:0000259" key="1">
    <source>
        <dbReference type="PROSITE" id="PS50004"/>
    </source>
</evidence>
<dbReference type="CDD" id="cd04051">
    <property type="entry name" value="C2_SRC2_like"/>
    <property type="match status" value="1"/>
</dbReference>
<dbReference type="PANTHER" id="PTHR32246">
    <property type="entry name" value="INGRESSION PROTEIN FIC1"/>
    <property type="match status" value="1"/>
</dbReference>
<organism evidence="2 3">
    <name type="scientific">Rubroshorea leprosula</name>
    <dbReference type="NCBI Taxonomy" id="152421"/>
    <lineage>
        <taxon>Eukaryota</taxon>
        <taxon>Viridiplantae</taxon>
        <taxon>Streptophyta</taxon>
        <taxon>Embryophyta</taxon>
        <taxon>Tracheophyta</taxon>
        <taxon>Spermatophyta</taxon>
        <taxon>Magnoliopsida</taxon>
        <taxon>eudicotyledons</taxon>
        <taxon>Gunneridae</taxon>
        <taxon>Pentapetalae</taxon>
        <taxon>rosids</taxon>
        <taxon>malvids</taxon>
        <taxon>Malvales</taxon>
        <taxon>Dipterocarpaceae</taxon>
        <taxon>Rubroshorea</taxon>
    </lineage>
</organism>
<dbReference type="Proteomes" id="UP001054252">
    <property type="component" value="Unassembled WGS sequence"/>
</dbReference>
<dbReference type="SMART" id="SM00239">
    <property type="entry name" value="C2"/>
    <property type="match status" value="1"/>
</dbReference>
<dbReference type="Pfam" id="PF00168">
    <property type="entry name" value="C2"/>
    <property type="match status" value="1"/>
</dbReference>
<sequence>MEYWPLKITLISAEDLKYVNHVTKMSVYADVTISGDPQTKLEIPADENCGSNPNWNYTITFIVEETAAQQMNLVIRLVSDRLLHDKDIGEVRVPIKQFLDCKEEVSDHNVRLPNGEEKGKLKLCCKIGKKFSVPVAAPPHETERGTSAETPVEACPAARPRAGYQPLPPAAYPYNPPQQGAYPHNFPQQGAYPPQQPPHLWHSPTPAQGQWYTGSLLHAWPGCMPAQQPAAGLGQASAGGLVGRLYIVRMLSDTLANFTSMSDGGWLEGLFDS</sequence>
<feature type="domain" description="C2" evidence="1">
    <location>
        <begin position="1"/>
        <end position="108"/>
    </location>
</feature>
<dbReference type="PROSITE" id="PS50004">
    <property type="entry name" value="C2"/>
    <property type="match status" value="1"/>
</dbReference>
<gene>
    <name evidence="2" type="ORF">SLEP1_g28907</name>
</gene>
<keyword evidence="3" id="KW-1185">Reference proteome</keyword>
<reference evidence="2 3" key="1">
    <citation type="journal article" date="2021" name="Commun. Biol.">
        <title>The genome of Shorea leprosula (Dipterocarpaceae) highlights the ecological relevance of drought in aseasonal tropical rainforests.</title>
        <authorList>
            <person name="Ng K.K.S."/>
            <person name="Kobayashi M.J."/>
            <person name="Fawcett J.A."/>
            <person name="Hatakeyama M."/>
            <person name="Paape T."/>
            <person name="Ng C.H."/>
            <person name="Ang C.C."/>
            <person name="Tnah L.H."/>
            <person name="Lee C.T."/>
            <person name="Nishiyama T."/>
            <person name="Sese J."/>
            <person name="O'Brien M.J."/>
            <person name="Copetti D."/>
            <person name="Mohd Noor M.I."/>
            <person name="Ong R.C."/>
            <person name="Putra M."/>
            <person name="Sireger I.Z."/>
            <person name="Indrioko S."/>
            <person name="Kosugi Y."/>
            <person name="Izuno A."/>
            <person name="Isagi Y."/>
            <person name="Lee S.L."/>
            <person name="Shimizu K.K."/>
        </authorList>
    </citation>
    <scope>NUCLEOTIDE SEQUENCE [LARGE SCALE GENOMIC DNA]</scope>
    <source>
        <strain evidence="2">214</strain>
    </source>
</reference>
<dbReference type="InterPro" id="IPR000008">
    <property type="entry name" value="C2_dom"/>
</dbReference>
<evidence type="ECO:0000313" key="2">
    <source>
        <dbReference type="EMBL" id="GKV18543.1"/>
    </source>
</evidence>
<dbReference type="PANTHER" id="PTHR32246:SF163">
    <property type="entry name" value="PROTEIN SRC2-LIKE"/>
    <property type="match status" value="1"/>
</dbReference>
<proteinExistence type="predicted"/>
<dbReference type="InterPro" id="IPR035892">
    <property type="entry name" value="C2_domain_sf"/>
</dbReference>
<protein>
    <recommendedName>
        <fullName evidence="1">C2 domain-containing protein</fullName>
    </recommendedName>
</protein>
<dbReference type="InterPro" id="IPR044750">
    <property type="entry name" value="C2_SRC2/BAP"/>
</dbReference>